<reference evidence="1" key="1">
    <citation type="submission" date="2018-05" db="EMBL/GenBank/DDBJ databases">
        <authorList>
            <person name="Lanie J.A."/>
            <person name="Ng W.-L."/>
            <person name="Kazmierczak K.M."/>
            <person name="Andrzejewski T.M."/>
            <person name="Davidsen T.M."/>
            <person name="Wayne K.J."/>
            <person name="Tettelin H."/>
            <person name="Glass J.I."/>
            <person name="Rusch D."/>
            <person name="Podicherti R."/>
            <person name="Tsui H.-C.T."/>
            <person name="Winkler M.E."/>
        </authorList>
    </citation>
    <scope>NUCLEOTIDE SEQUENCE</scope>
</reference>
<accession>A0A381SVJ5</accession>
<dbReference type="EMBL" id="UINC01003638">
    <property type="protein sequence ID" value="SVA08050.1"/>
    <property type="molecule type" value="Genomic_DNA"/>
</dbReference>
<evidence type="ECO:0000313" key="1">
    <source>
        <dbReference type="EMBL" id="SVA08050.1"/>
    </source>
</evidence>
<organism evidence="1">
    <name type="scientific">marine metagenome</name>
    <dbReference type="NCBI Taxonomy" id="408172"/>
    <lineage>
        <taxon>unclassified sequences</taxon>
        <taxon>metagenomes</taxon>
        <taxon>ecological metagenomes</taxon>
    </lineage>
</organism>
<protein>
    <submittedName>
        <fullName evidence="1">Uncharacterized protein</fullName>
    </submittedName>
</protein>
<dbReference type="AlphaFoldDB" id="A0A381SVJ5"/>
<proteinExistence type="predicted"/>
<sequence>MLERDRVKFFCSRVGLVQIEVAEIRINVAIQSNDGYAVTGI</sequence>
<gene>
    <name evidence="1" type="ORF">METZ01_LOCUS60904</name>
</gene>
<name>A0A381SVJ5_9ZZZZ</name>